<dbReference type="AlphaFoldDB" id="A0A2C8F321"/>
<keyword evidence="10" id="KW-1185">Reference proteome</keyword>
<dbReference type="InterPro" id="IPR036522">
    <property type="entry name" value="MoaC_sf"/>
</dbReference>
<evidence type="ECO:0000256" key="2">
    <source>
        <dbReference type="ARBA" id="ARBA00005046"/>
    </source>
</evidence>
<dbReference type="NCBIfam" id="TIGR00581">
    <property type="entry name" value="moaC"/>
    <property type="match status" value="1"/>
</dbReference>
<dbReference type="UniPathway" id="UPA00344"/>
<dbReference type="HAMAP" id="MF_01224_B">
    <property type="entry name" value="MoaC_B"/>
    <property type="match status" value="1"/>
</dbReference>
<dbReference type="Proteomes" id="UP000219215">
    <property type="component" value="Chromosome DPRO"/>
</dbReference>
<comment type="subunit">
    <text evidence="7">Homohexamer; trimer of dimers.</text>
</comment>
<comment type="similarity">
    <text evidence="7">Belongs to the MoaC family.</text>
</comment>
<gene>
    <name evidence="7 9" type="primary">moaC</name>
    <name evidence="9" type="ORF">DPRO_0216</name>
</gene>
<dbReference type="InterPro" id="IPR002820">
    <property type="entry name" value="Mopterin_CF_biosynth-C_dom"/>
</dbReference>
<evidence type="ECO:0000256" key="7">
    <source>
        <dbReference type="HAMAP-Rule" id="MF_01224"/>
    </source>
</evidence>
<comment type="pathway">
    <text evidence="2 7">Cofactor biosynthesis; molybdopterin biosynthesis.</text>
</comment>
<feature type="binding site" evidence="7">
    <location>
        <begin position="79"/>
        <end position="81"/>
    </location>
    <ligand>
        <name>substrate</name>
    </ligand>
</feature>
<dbReference type="InterPro" id="IPR050105">
    <property type="entry name" value="MoCo_biosynth_MoaA/MoaC"/>
</dbReference>
<protein>
    <recommendedName>
        <fullName evidence="3 7">Cyclic pyranopterin monophosphate synthase</fullName>
        <ecNumber evidence="3 7">4.6.1.17</ecNumber>
    </recommendedName>
    <alternativeName>
        <fullName evidence="7">Molybdenum cofactor biosynthesis protein C</fullName>
    </alternativeName>
</protein>
<dbReference type="SUPFAM" id="SSF55040">
    <property type="entry name" value="Molybdenum cofactor biosynthesis protein C, MoaC"/>
    <property type="match status" value="1"/>
</dbReference>
<dbReference type="NCBIfam" id="NF006870">
    <property type="entry name" value="PRK09364.1"/>
    <property type="match status" value="1"/>
</dbReference>
<evidence type="ECO:0000256" key="3">
    <source>
        <dbReference type="ARBA" id="ARBA00012575"/>
    </source>
</evidence>
<dbReference type="GO" id="GO:0006777">
    <property type="term" value="P:Mo-molybdopterin cofactor biosynthetic process"/>
    <property type="evidence" value="ECO:0007669"/>
    <property type="project" value="UniProtKB-UniRule"/>
</dbReference>
<evidence type="ECO:0000313" key="10">
    <source>
        <dbReference type="Proteomes" id="UP000219215"/>
    </source>
</evidence>
<evidence type="ECO:0000256" key="5">
    <source>
        <dbReference type="ARBA" id="ARBA00023239"/>
    </source>
</evidence>
<dbReference type="EMBL" id="LT907975">
    <property type="protein sequence ID" value="SOB57095.1"/>
    <property type="molecule type" value="Genomic_DNA"/>
</dbReference>
<dbReference type="Gene3D" id="3.30.70.640">
    <property type="entry name" value="Molybdopterin cofactor biosynthesis C (MoaC) domain"/>
    <property type="match status" value="1"/>
</dbReference>
<dbReference type="InterPro" id="IPR047594">
    <property type="entry name" value="MoaC_bact/euk"/>
</dbReference>
<evidence type="ECO:0000259" key="8">
    <source>
        <dbReference type="Pfam" id="PF01967"/>
    </source>
</evidence>
<dbReference type="GO" id="GO:0061799">
    <property type="term" value="F:cyclic pyranopterin monophosphate synthase activity"/>
    <property type="evidence" value="ECO:0007669"/>
    <property type="project" value="UniProtKB-UniRule"/>
</dbReference>
<dbReference type="PANTHER" id="PTHR22960:SF29">
    <property type="entry name" value="CYCLIC PYRANOPTERIN MONOPHOSPHATE SYNTHASE"/>
    <property type="match status" value="1"/>
</dbReference>
<feature type="domain" description="Molybdopterin cofactor biosynthesis C (MoaC)" evidence="8">
    <location>
        <begin position="19"/>
        <end position="154"/>
    </location>
</feature>
<dbReference type="CDD" id="cd01420">
    <property type="entry name" value="MoaC_PE"/>
    <property type="match status" value="1"/>
</dbReference>
<evidence type="ECO:0000256" key="4">
    <source>
        <dbReference type="ARBA" id="ARBA00023150"/>
    </source>
</evidence>
<reference evidence="10" key="1">
    <citation type="submission" date="2017-09" db="EMBL/GenBank/DDBJ databases">
        <authorList>
            <person name="Regsiter A."/>
            <person name="William W."/>
        </authorList>
    </citation>
    <scope>NUCLEOTIDE SEQUENCE [LARGE SCALE GENOMIC DNA]</scope>
    <source>
        <strain evidence="10">500-1</strain>
    </source>
</reference>
<feature type="active site" evidence="7">
    <location>
        <position position="132"/>
    </location>
</feature>
<accession>A0A2C8F321</accession>
<feature type="binding site" evidence="7">
    <location>
        <begin position="117"/>
        <end position="118"/>
    </location>
    <ligand>
        <name>substrate</name>
    </ligand>
</feature>
<organism evidence="9 10">
    <name type="scientific">Pseudodesulfovibrio profundus</name>
    <dbReference type="NCBI Taxonomy" id="57320"/>
    <lineage>
        <taxon>Bacteria</taxon>
        <taxon>Pseudomonadati</taxon>
        <taxon>Thermodesulfobacteriota</taxon>
        <taxon>Desulfovibrionia</taxon>
        <taxon>Desulfovibrionales</taxon>
        <taxon>Desulfovibrionaceae</taxon>
    </lineage>
</organism>
<evidence type="ECO:0000256" key="6">
    <source>
        <dbReference type="ARBA" id="ARBA00055087"/>
    </source>
</evidence>
<evidence type="ECO:0000313" key="9">
    <source>
        <dbReference type="EMBL" id="SOB57095.1"/>
    </source>
</evidence>
<comment type="function">
    <text evidence="6 7">Catalyzes the conversion of (8S)-3',8-cyclo-7,8-dihydroguanosine 5'-triphosphate to cyclic pyranopterin monophosphate (cPMP).</text>
</comment>
<sequence>MNNVSDGFSHMDDDGNARMVDVSSKKDSARTAIVRCLIRLAPETLQLLKENALPKGDVLTTAKIAGIQAAKRTSDLIPMCHPLPISYVDIRFNVVDSESVIELEAEVRTSYKTGVEMEALVAAQMAAATIYDMCKAVQKDIVIDACRLVYKSGGKSGTFVSE</sequence>
<dbReference type="PANTHER" id="PTHR22960">
    <property type="entry name" value="MOLYBDOPTERIN COFACTOR SYNTHESIS PROTEIN A"/>
    <property type="match status" value="1"/>
</dbReference>
<keyword evidence="5 7" id="KW-0456">Lyase</keyword>
<proteinExistence type="inferred from homology"/>
<comment type="catalytic activity">
    <reaction evidence="1 7">
        <text>(8S)-3',8-cyclo-7,8-dihydroguanosine 5'-triphosphate = cyclic pyranopterin phosphate + diphosphate</text>
        <dbReference type="Rhea" id="RHEA:49580"/>
        <dbReference type="ChEBI" id="CHEBI:33019"/>
        <dbReference type="ChEBI" id="CHEBI:59648"/>
        <dbReference type="ChEBI" id="CHEBI:131766"/>
        <dbReference type="EC" id="4.6.1.17"/>
    </reaction>
</comment>
<dbReference type="Pfam" id="PF01967">
    <property type="entry name" value="MoaC"/>
    <property type="match status" value="1"/>
</dbReference>
<dbReference type="EC" id="4.6.1.17" evidence="3 7"/>
<dbReference type="InterPro" id="IPR023045">
    <property type="entry name" value="MoaC"/>
</dbReference>
<name>A0A2C8F321_9BACT</name>
<keyword evidence="4 7" id="KW-0501">Molybdenum cofactor biosynthesis</keyword>
<evidence type="ECO:0000256" key="1">
    <source>
        <dbReference type="ARBA" id="ARBA00001637"/>
    </source>
</evidence>
<dbReference type="KEGG" id="pprf:DPRO_0216"/>